<evidence type="ECO:0000313" key="7">
    <source>
        <dbReference type="Proteomes" id="UP000183983"/>
    </source>
</evidence>
<gene>
    <name evidence="6" type="ORF">SAMN05216593_112150</name>
</gene>
<feature type="modified residue" description="N6-(pyridoxal phosphate)lysine" evidence="4">
    <location>
        <position position="186"/>
    </location>
</feature>
<dbReference type="InterPro" id="IPR015422">
    <property type="entry name" value="PyrdxlP-dep_Trfase_small"/>
</dbReference>
<keyword evidence="1 4" id="KW-0663">Pyridoxal phosphate</keyword>
<dbReference type="PANTHER" id="PTHR30244:SF34">
    <property type="entry name" value="DTDP-4-AMINO-4,6-DIDEOXYGALACTOSE TRANSAMINASE"/>
    <property type="match status" value="1"/>
</dbReference>
<evidence type="ECO:0000313" key="6">
    <source>
        <dbReference type="EMBL" id="SHN19647.1"/>
    </source>
</evidence>
<dbReference type="PANTHER" id="PTHR30244">
    <property type="entry name" value="TRANSAMINASE"/>
    <property type="match status" value="1"/>
</dbReference>
<evidence type="ECO:0000256" key="2">
    <source>
        <dbReference type="ARBA" id="ARBA00037999"/>
    </source>
</evidence>
<proteinExistence type="inferred from homology"/>
<evidence type="ECO:0000256" key="4">
    <source>
        <dbReference type="PIRSR" id="PIRSR000390-2"/>
    </source>
</evidence>
<dbReference type="AlphaFoldDB" id="A0A1M7PQM5"/>
<dbReference type="CDD" id="cd00616">
    <property type="entry name" value="AHBA_syn"/>
    <property type="match status" value="1"/>
</dbReference>
<protein>
    <submittedName>
        <fullName evidence="6">dTDP-4-amino-4,6-dideoxygalactose transaminase</fullName>
    </submittedName>
</protein>
<organism evidence="6 7">
    <name type="scientific">Pseudomonas asturiensis</name>
    <dbReference type="NCBI Taxonomy" id="1190415"/>
    <lineage>
        <taxon>Bacteria</taxon>
        <taxon>Pseudomonadati</taxon>
        <taxon>Pseudomonadota</taxon>
        <taxon>Gammaproteobacteria</taxon>
        <taxon>Pseudomonadales</taxon>
        <taxon>Pseudomonadaceae</taxon>
        <taxon>Pseudomonas</taxon>
    </lineage>
</organism>
<dbReference type="Gene3D" id="3.90.1150.10">
    <property type="entry name" value="Aspartate Aminotransferase, domain 1"/>
    <property type="match status" value="1"/>
</dbReference>
<dbReference type="GO" id="GO:0000271">
    <property type="term" value="P:polysaccharide biosynthetic process"/>
    <property type="evidence" value="ECO:0007669"/>
    <property type="project" value="TreeGrafter"/>
</dbReference>
<evidence type="ECO:0000256" key="1">
    <source>
        <dbReference type="ARBA" id="ARBA00022898"/>
    </source>
</evidence>
<dbReference type="PIRSF" id="PIRSF000390">
    <property type="entry name" value="PLP_StrS"/>
    <property type="match status" value="1"/>
</dbReference>
<accession>A0A1M7PQM5</accession>
<dbReference type="STRING" id="1190415.SAMN05216593_112150"/>
<name>A0A1M7PQM5_9PSED</name>
<dbReference type="SUPFAM" id="SSF53383">
    <property type="entry name" value="PLP-dependent transferases"/>
    <property type="match status" value="1"/>
</dbReference>
<evidence type="ECO:0000256" key="5">
    <source>
        <dbReference type="RuleBase" id="RU004508"/>
    </source>
</evidence>
<feature type="active site" description="Proton acceptor" evidence="3">
    <location>
        <position position="186"/>
    </location>
</feature>
<dbReference type="InterPro" id="IPR015421">
    <property type="entry name" value="PyrdxlP-dep_Trfase_major"/>
</dbReference>
<dbReference type="GO" id="GO:0030170">
    <property type="term" value="F:pyridoxal phosphate binding"/>
    <property type="evidence" value="ECO:0007669"/>
    <property type="project" value="TreeGrafter"/>
</dbReference>
<reference evidence="6 7" key="1">
    <citation type="submission" date="2016-11" db="EMBL/GenBank/DDBJ databases">
        <authorList>
            <person name="Jaros S."/>
            <person name="Januszkiewicz K."/>
            <person name="Wedrychowicz H."/>
        </authorList>
    </citation>
    <scope>NUCLEOTIDE SEQUENCE [LARGE SCALE GENOMIC DNA]</scope>
    <source>
        <strain evidence="6 7">LMG 26898</strain>
    </source>
</reference>
<dbReference type="GO" id="GO:0008483">
    <property type="term" value="F:transaminase activity"/>
    <property type="evidence" value="ECO:0007669"/>
    <property type="project" value="TreeGrafter"/>
</dbReference>
<dbReference type="RefSeq" id="WP_073169772.1">
    <property type="nucleotide sequence ID" value="NZ_FRDA01000012.1"/>
</dbReference>
<dbReference type="InterPro" id="IPR015424">
    <property type="entry name" value="PyrdxlP-dep_Trfase"/>
</dbReference>
<comment type="similarity">
    <text evidence="2 5">Belongs to the DegT/DnrJ/EryC1 family.</text>
</comment>
<dbReference type="Gene3D" id="3.40.640.10">
    <property type="entry name" value="Type I PLP-dependent aspartate aminotransferase-like (Major domain)"/>
    <property type="match status" value="1"/>
</dbReference>
<sequence>MSQDFIVFGAPDIGEEEILDVITTMRSGWLGTGPKVKEFEERFAAFKGMDAEQTVAVNSCTAALHLSLLAAGVGPGDEVLTTPLTFCATANAILHTGATPVLVDVDPQTMNIDPSGIAARITPRTKALMPVHFAGLPCAMDEILAIARDHRLTVIEDCAHAVEATYRGRATGTLGDFGCFSFYATKNITTGEGGMVLSRNIAQARRMRMLALHGMTRDAWKRFSDEGYEHYQVVEAGFKYNMMDMQAAIGVHQLARVNDGWERRKTIWNRYREALADLPVILPAEPPGYVRHAYHLFTLQIDATHSPVSRDVFIRRMTAVGIGVGVHYLALPAHPYYQDHLGWRPEDTPHASAIGQRTVSLPLSPALSDAQVQRIINAVTAILGQV</sequence>
<dbReference type="Proteomes" id="UP000183983">
    <property type="component" value="Unassembled WGS sequence"/>
</dbReference>
<dbReference type="OrthoDB" id="9804264at2"/>
<dbReference type="InterPro" id="IPR000653">
    <property type="entry name" value="DegT/StrS_aminotransferase"/>
</dbReference>
<dbReference type="EMBL" id="FRDA01000012">
    <property type="protein sequence ID" value="SHN19647.1"/>
    <property type="molecule type" value="Genomic_DNA"/>
</dbReference>
<dbReference type="Pfam" id="PF01041">
    <property type="entry name" value="DegT_DnrJ_EryC1"/>
    <property type="match status" value="1"/>
</dbReference>
<evidence type="ECO:0000256" key="3">
    <source>
        <dbReference type="PIRSR" id="PIRSR000390-1"/>
    </source>
</evidence>